<accession>A0ABN9VPW2</accession>
<evidence type="ECO:0000313" key="2">
    <source>
        <dbReference type="EMBL" id="CAK0875048.1"/>
    </source>
</evidence>
<protein>
    <submittedName>
        <fullName evidence="2">Uncharacterized protein</fullName>
    </submittedName>
</protein>
<dbReference type="EMBL" id="CAUYUJ010017466">
    <property type="protein sequence ID" value="CAK0875048.1"/>
    <property type="molecule type" value="Genomic_DNA"/>
</dbReference>
<evidence type="ECO:0000256" key="1">
    <source>
        <dbReference type="SAM" id="MobiDB-lite"/>
    </source>
</evidence>
<reference evidence="2" key="1">
    <citation type="submission" date="2023-10" db="EMBL/GenBank/DDBJ databases">
        <authorList>
            <person name="Chen Y."/>
            <person name="Shah S."/>
            <person name="Dougan E. K."/>
            <person name="Thang M."/>
            <person name="Chan C."/>
        </authorList>
    </citation>
    <scope>NUCLEOTIDE SEQUENCE [LARGE SCALE GENOMIC DNA]</scope>
</reference>
<evidence type="ECO:0000313" key="3">
    <source>
        <dbReference type="Proteomes" id="UP001189429"/>
    </source>
</evidence>
<dbReference type="Proteomes" id="UP001189429">
    <property type="component" value="Unassembled WGS sequence"/>
</dbReference>
<comment type="caution">
    <text evidence="2">The sequence shown here is derived from an EMBL/GenBank/DDBJ whole genome shotgun (WGS) entry which is preliminary data.</text>
</comment>
<keyword evidence="3" id="KW-1185">Reference proteome</keyword>
<sequence>MRCTCGAVAFSGELFACRGQGRRETEPRHPDIVAAERAMKVAALERIDYEQWVNAPARALGSRHLQARPFVRKVERLAQAGRAGASVPDTFFVEQQVVRNDPEAEEELDDASLVRALGVSMRALDSVLRDYHFGRAGHIRGRRGGQAAGPGMGAHSWGASAPDSNDCKQQ</sequence>
<organism evidence="2 3">
    <name type="scientific">Prorocentrum cordatum</name>
    <dbReference type="NCBI Taxonomy" id="2364126"/>
    <lineage>
        <taxon>Eukaryota</taxon>
        <taxon>Sar</taxon>
        <taxon>Alveolata</taxon>
        <taxon>Dinophyceae</taxon>
        <taxon>Prorocentrales</taxon>
        <taxon>Prorocentraceae</taxon>
        <taxon>Prorocentrum</taxon>
    </lineage>
</organism>
<name>A0ABN9VPW2_9DINO</name>
<gene>
    <name evidence="2" type="ORF">PCOR1329_LOCUS59787</name>
</gene>
<feature type="region of interest" description="Disordered" evidence="1">
    <location>
        <begin position="139"/>
        <end position="170"/>
    </location>
</feature>
<proteinExistence type="predicted"/>